<organism evidence="2 3">
    <name type="scientific">Dipteronia sinensis</name>
    <dbReference type="NCBI Taxonomy" id="43782"/>
    <lineage>
        <taxon>Eukaryota</taxon>
        <taxon>Viridiplantae</taxon>
        <taxon>Streptophyta</taxon>
        <taxon>Embryophyta</taxon>
        <taxon>Tracheophyta</taxon>
        <taxon>Spermatophyta</taxon>
        <taxon>Magnoliopsida</taxon>
        <taxon>eudicotyledons</taxon>
        <taxon>Gunneridae</taxon>
        <taxon>Pentapetalae</taxon>
        <taxon>rosids</taxon>
        <taxon>malvids</taxon>
        <taxon>Sapindales</taxon>
        <taxon>Sapindaceae</taxon>
        <taxon>Hippocastanoideae</taxon>
        <taxon>Acereae</taxon>
        <taxon>Dipteronia</taxon>
    </lineage>
</organism>
<keyword evidence="3" id="KW-1185">Reference proteome</keyword>
<dbReference type="AlphaFoldDB" id="A0AAD9ZKG5"/>
<comment type="caution">
    <text evidence="2">The sequence shown here is derived from an EMBL/GenBank/DDBJ whole genome shotgun (WGS) entry which is preliminary data.</text>
</comment>
<accession>A0AAD9ZKG5</accession>
<evidence type="ECO:0000313" key="2">
    <source>
        <dbReference type="EMBL" id="KAK3182819.1"/>
    </source>
</evidence>
<protein>
    <recommendedName>
        <fullName evidence="1">Reverse transcriptase domain-containing protein</fullName>
    </recommendedName>
</protein>
<gene>
    <name evidence="2" type="ORF">Dsin_030105</name>
</gene>
<dbReference type="PANTHER" id="PTHR19446">
    <property type="entry name" value="REVERSE TRANSCRIPTASES"/>
    <property type="match status" value="1"/>
</dbReference>
<evidence type="ECO:0000313" key="3">
    <source>
        <dbReference type="Proteomes" id="UP001281410"/>
    </source>
</evidence>
<dbReference type="InterPro" id="IPR000477">
    <property type="entry name" value="RT_dom"/>
</dbReference>
<name>A0AAD9ZKG5_9ROSI</name>
<evidence type="ECO:0000259" key="1">
    <source>
        <dbReference type="Pfam" id="PF00078"/>
    </source>
</evidence>
<dbReference type="EMBL" id="JANJYJ010000010">
    <property type="protein sequence ID" value="KAK3182819.1"/>
    <property type="molecule type" value="Genomic_DNA"/>
</dbReference>
<feature type="domain" description="Reverse transcriptase" evidence="1">
    <location>
        <begin position="128"/>
        <end position="240"/>
    </location>
</feature>
<sequence length="271" mass="31010">MKEWRNKKVNGSRGFGLAAKLKIVKSVFKKWQSEVKAEDISLDKLESNLDSTESGTKASGWFAILRDERCKAPSPDRFNVNLIKDRCSDIEGDFMNFMNEFYLDSSKVSSLNHSFITLIPKVVSPCLISNYRLISLVNSFYKVLAKDLSNRLRKVINGVIRESQMTFVKKHQIIDNFVIANKILSNWRREKEWGIVLKLEFEKAYDSVDHKFLDLCLEGTGFSVRWRGWIRSCISSSMVSVLINVCPSKEFGQDLNLFKGNVLVKGGNSPY</sequence>
<dbReference type="Pfam" id="PF00078">
    <property type="entry name" value="RVT_1"/>
    <property type="match status" value="1"/>
</dbReference>
<reference evidence="2" key="1">
    <citation type="journal article" date="2023" name="Plant J.">
        <title>Genome sequences and population genomics provide insights into the demographic history, inbreeding, and mutation load of two 'living fossil' tree species of Dipteronia.</title>
        <authorList>
            <person name="Feng Y."/>
            <person name="Comes H.P."/>
            <person name="Chen J."/>
            <person name="Zhu S."/>
            <person name="Lu R."/>
            <person name="Zhang X."/>
            <person name="Li P."/>
            <person name="Qiu J."/>
            <person name="Olsen K.M."/>
            <person name="Qiu Y."/>
        </authorList>
    </citation>
    <scope>NUCLEOTIDE SEQUENCE</scope>
    <source>
        <strain evidence="2">NBL</strain>
    </source>
</reference>
<dbReference type="Proteomes" id="UP001281410">
    <property type="component" value="Unassembled WGS sequence"/>
</dbReference>
<proteinExistence type="predicted"/>